<dbReference type="AlphaFoldDB" id="A0A4Q7Y3C2"/>
<evidence type="ECO:0000313" key="3">
    <source>
        <dbReference type="Proteomes" id="UP000292507"/>
    </source>
</evidence>
<feature type="region of interest" description="Disordered" evidence="1">
    <location>
        <begin position="312"/>
        <end position="338"/>
    </location>
</feature>
<comment type="caution">
    <text evidence="2">The sequence shown here is derived from an EMBL/GenBank/DDBJ whole genome shotgun (WGS) entry which is preliminary data.</text>
</comment>
<protein>
    <submittedName>
        <fullName evidence="2">EcsC family protein</fullName>
    </submittedName>
</protein>
<keyword evidence="3" id="KW-1185">Reference proteome</keyword>
<sequence>MSRYEQKRWEELRAHWEKKAKQRRQLLPPRAKAALETTVQATKDTATKAGRAVADATPEKVKDIAGPAVDAALVPTVQGVVHVLELVNDWVVELTDQEAVFEHHRGKGRDVSSLEDLRALDLQLLDEFTHGMVLRWRTLGAGQGASFGALAMIPVPVVGSLAAITLDMVAMQALSGAIATRVCYAYGFDAADPAMRHMIDRMVVRAYRNQAPKAGTVKSAARAFDAAKGRVNWSQKLRDDHRLMAAVEKLMKRLGDGSRVPVKNARMGMPLIAIFAGAGTNAHVLGDIAKQARHYGSTMLLAEKYGLELPPNLRQDLDNAESPDAPTTDGGLSGFTTD</sequence>
<accession>A0A4Q7Y3C2</accession>
<dbReference type="Pfam" id="PF12787">
    <property type="entry name" value="EcsC"/>
    <property type="match status" value="1"/>
</dbReference>
<dbReference type="InterPro" id="IPR024787">
    <property type="entry name" value="EcsC"/>
</dbReference>
<gene>
    <name evidence="2" type="ORF">BKA19_0998</name>
</gene>
<name>A0A4Q7Y3C2_9ACTN</name>
<dbReference type="Proteomes" id="UP000292507">
    <property type="component" value="Unassembled WGS sequence"/>
</dbReference>
<evidence type="ECO:0000256" key="1">
    <source>
        <dbReference type="SAM" id="MobiDB-lite"/>
    </source>
</evidence>
<evidence type="ECO:0000313" key="2">
    <source>
        <dbReference type="EMBL" id="RZU31340.1"/>
    </source>
</evidence>
<reference evidence="2 3" key="1">
    <citation type="submission" date="2019-02" db="EMBL/GenBank/DDBJ databases">
        <title>Sequencing the genomes of 1000 actinobacteria strains.</title>
        <authorList>
            <person name="Klenk H.-P."/>
        </authorList>
    </citation>
    <scope>NUCLEOTIDE SEQUENCE [LARGE SCALE GENOMIC DNA]</scope>
    <source>
        <strain evidence="2 3">DSM 44509</strain>
    </source>
</reference>
<dbReference type="EMBL" id="SHKV01000001">
    <property type="protein sequence ID" value="RZU31340.1"/>
    <property type="molecule type" value="Genomic_DNA"/>
</dbReference>
<proteinExistence type="predicted"/>
<organism evidence="2 3">
    <name type="scientific">Blastococcus saxobsidens</name>
    <dbReference type="NCBI Taxonomy" id="138336"/>
    <lineage>
        <taxon>Bacteria</taxon>
        <taxon>Bacillati</taxon>
        <taxon>Actinomycetota</taxon>
        <taxon>Actinomycetes</taxon>
        <taxon>Geodermatophilales</taxon>
        <taxon>Geodermatophilaceae</taxon>
        <taxon>Blastococcus</taxon>
    </lineage>
</organism>